<evidence type="ECO:0000313" key="7">
    <source>
        <dbReference type="Proteomes" id="UP000520767"/>
    </source>
</evidence>
<dbReference type="InterPro" id="IPR001647">
    <property type="entry name" value="HTH_TetR"/>
</dbReference>
<sequence>MRADARRNYERIVATARDVFFEHGIEAPLDDVVKRAGVGAGTLYRHFPNREVLIEAVYRTEIEEIAEQAYALARDQSAEDAIREWFRELIRFHIDRSGLAAALKAAIDEGSETFQYCKQKLRDAAWALLEPAQAVGAVRSDLEAVDLMRLSHGIGTAAKYADEASRDRMLSVLMEGLKP</sequence>
<dbReference type="SUPFAM" id="SSF46689">
    <property type="entry name" value="Homeodomain-like"/>
    <property type="match status" value="1"/>
</dbReference>
<name>A0A7W7Q715_9PSEU</name>
<protein>
    <submittedName>
        <fullName evidence="6">AcrR family transcriptional regulator</fullName>
    </submittedName>
</protein>
<dbReference type="Gene3D" id="1.10.357.10">
    <property type="entry name" value="Tetracycline Repressor, domain 2"/>
    <property type="match status" value="1"/>
</dbReference>
<keyword evidence="2 4" id="KW-0238">DNA-binding</keyword>
<dbReference type="PANTHER" id="PTHR30055">
    <property type="entry name" value="HTH-TYPE TRANSCRIPTIONAL REGULATOR RUTR"/>
    <property type="match status" value="1"/>
</dbReference>
<dbReference type="PROSITE" id="PS50977">
    <property type="entry name" value="HTH_TETR_2"/>
    <property type="match status" value="1"/>
</dbReference>
<evidence type="ECO:0000256" key="2">
    <source>
        <dbReference type="ARBA" id="ARBA00023125"/>
    </source>
</evidence>
<keyword evidence="3" id="KW-0804">Transcription</keyword>
<feature type="domain" description="HTH tetR-type" evidence="5">
    <location>
        <begin position="6"/>
        <end position="65"/>
    </location>
</feature>
<feature type="DNA-binding region" description="H-T-H motif" evidence="4">
    <location>
        <begin position="28"/>
        <end position="47"/>
    </location>
</feature>
<dbReference type="InterPro" id="IPR009057">
    <property type="entry name" value="Homeodomain-like_sf"/>
</dbReference>
<dbReference type="InterPro" id="IPR049445">
    <property type="entry name" value="TetR_SbtR-like_C"/>
</dbReference>
<dbReference type="PANTHER" id="PTHR30055:SF234">
    <property type="entry name" value="HTH-TYPE TRANSCRIPTIONAL REGULATOR BETI"/>
    <property type="match status" value="1"/>
</dbReference>
<keyword evidence="7" id="KW-1185">Reference proteome</keyword>
<gene>
    <name evidence="6" type="ORF">FHR82_004396</name>
</gene>
<dbReference type="EMBL" id="JACHJQ010000004">
    <property type="protein sequence ID" value="MBB4908154.1"/>
    <property type="molecule type" value="Genomic_DNA"/>
</dbReference>
<dbReference type="Pfam" id="PF21597">
    <property type="entry name" value="TetR_C_43"/>
    <property type="match status" value="1"/>
</dbReference>
<dbReference type="GO" id="GO:0003700">
    <property type="term" value="F:DNA-binding transcription factor activity"/>
    <property type="evidence" value="ECO:0007669"/>
    <property type="project" value="TreeGrafter"/>
</dbReference>
<comment type="caution">
    <text evidence="6">The sequence shown here is derived from an EMBL/GenBank/DDBJ whole genome shotgun (WGS) entry which is preliminary data.</text>
</comment>
<evidence type="ECO:0000313" key="6">
    <source>
        <dbReference type="EMBL" id="MBB4908154.1"/>
    </source>
</evidence>
<keyword evidence="1" id="KW-0805">Transcription regulation</keyword>
<dbReference type="InterPro" id="IPR036271">
    <property type="entry name" value="Tet_transcr_reg_TetR-rel_C_sf"/>
</dbReference>
<dbReference type="Proteomes" id="UP000520767">
    <property type="component" value="Unassembled WGS sequence"/>
</dbReference>
<dbReference type="InterPro" id="IPR050109">
    <property type="entry name" value="HTH-type_TetR-like_transc_reg"/>
</dbReference>
<dbReference type="PRINTS" id="PR00455">
    <property type="entry name" value="HTHTETR"/>
</dbReference>
<evidence type="ECO:0000256" key="4">
    <source>
        <dbReference type="PROSITE-ProRule" id="PRU00335"/>
    </source>
</evidence>
<organism evidence="6 7">
    <name type="scientific">Actinophytocola algeriensis</name>
    <dbReference type="NCBI Taxonomy" id="1768010"/>
    <lineage>
        <taxon>Bacteria</taxon>
        <taxon>Bacillati</taxon>
        <taxon>Actinomycetota</taxon>
        <taxon>Actinomycetes</taxon>
        <taxon>Pseudonocardiales</taxon>
        <taxon>Pseudonocardiaceae</taxon>
    </lineage>
</organism>
<dbReference type="RefSeq" id="WP_184812258.1">
    <property type="nucleotide sequence ID" value="NZ_JACHJQ010000004.1"/>
</dbReference>
<proteinExistence type="predicted"/>
<dbReference type="Pfam" id="PF00440">
    <property type="entry name" value="TetR_N"/>
    <property type="match status" value="1"/>
</dbReference>
<dbReference type="GO" id="GO:0000976">
    <property type="term" value="F:transcription cis-regulatory region binding"/>
    <property type="evidence" value="ECO:0007669"/>
    <property type="project" value="TreeGrafter"/>
</dbReference>
<evidence type="ECO:0000256" key="1">
    <source>
        <dbReference type="ARBA" id="ARBA00023015"/>
    </source>
</evidence>
<evidence type="ECO:0000259" key="5">
    <source>
        <dbReference type="PROSITE" id="PS50977"/>
    </source>
</evidence>
<dbReference type="AlphaFoldDB" id="A0A7W7Q715"/>
<accession>A0A7W7Q715</accession>
<dbReference type="SUPFAM" id="SSF48498">
    <property type="entry name" value="Tetracyclin repressor-like, C-terminal domain"/>
    <property type="match status" value="1"/>
</dbReference>
<evidence type="ECO:0000256" key="3">
    <source>
        <dbReference type="ARBA" id="ARBA00023163"/>
    </source>
</evidence>
<reference evidence="6 7" key="1">
    <citation type="submission" date="2020-08" db="EMBL/GenBank/DDBJ databases">
        <title>Genomic Encyclopedia of Type Strains, Phase III (KMG-III): the genomes of soil and plant-associated and newly described type strains.</title>
        <authorList>
            <person name="Whitman W."/>
        </authorList>
    </citation>
    <scope>NUCLEOTIDE SEQUENCE [LARGE SCALE GENOMIC DNA]</scope>
    <source>
        <strain evidence="6 7">CECT 8960</strain>
    </source>
</reference>